<dbReference type="AlphaFoldDB" id="A0A8T2N767"/>
<sequence length="101" mass="11479">MVRRIAEAVFSASLPWSMAAEWLLASPSPSPSQSRPSHRSSVAELAAEVRDCMKGVRKAMCRLYFQQRWVPPDANRLSSDRLSLMKPSLRLFHFLRQSSSM</sequence>
<dbReference type="EMBL" id="JAFBMS010000109">
    <property type="protein sequence ID" value="KAG9335824.1"/>
    <property type="molecule type" value="Genomic_DNA"/>
</dbReference>
<dbReference type="Proteomes" id="UP000824540">
    <property type="component" value="Unassembled WGS sequence"/>
</dbReference>
<comment type="caution">
    <text evidence="1">The sequence shown here is derived from an EMBL/GenBank/DDBJ whole genome shotgun (WGS) entry which is preliminary data.</text>
</comment>
<keyword evidence="2" id="KW-1185">Reference proteome</keyword>
<protein>
    <submittedName>
        <fullName evidence="1">Uncharacterized protein</fullName>
    </submittedName>
</protein>
<dbReference type="OrthoDB" id="5803771at2759"/>
<proteinExistence type="predicted"/>
<reference evidence="1" key="1">
    <citation type="thesis" date="2021" institute="BYU ScholarsArchive" country="Provo, UT, USA">
        <title>Applications of and Algorithms for Genome Assembly and Genomic Analyses with an Emphasis on Marine Teleosts.</title>
        <authorList>
            <person name="Pickett B.D."/>
        </authorList>
    </citation>
    <scope>NUCLEOTIDE SEQUENCE</scope>
    <source>
        <strain evidence="1">HI-2016</strain>
    </source>
</reference>
<evidence type="ECO:0000313" key="1">
    <source>
        <dbReference type="EMBL" id="KAG9335824.1"/>
    </source>
</evidence>
<name>A0A8T2N767_9TELE</name>
<accession>A0A8T2N767</accession>
<gene>
    <name evidence="1" type="ORF">JZ751_003656</name>
</gene>
<organism evidence="1 2">
    <name type="scientific">Albula glossodonta</name>
    <name type="common">roundjaw bonefish</name>
    <dbReference type="NCBI Taxonomy" id="121402"/>
    <lineage>
        <taxon>Eukaryota</taxon>
        <taxon>Metazoa</taxon>
        <taxon>Chordata</taxon>
        <taxon>Craniata</taxon>
        <taxon>Vertebrata</taxon>
        <taxon>Euteleostomi</taxon>
        <taxon>Actinopterygii</taxon>
        <taxon>Neopterygii</taxon>
        <taxon>Teleostei</taxon>
        <taxon>Albuliformes</taxon>
        <taxon>Albulidae</taxon>
        <taxon>Albula</taxon>
    </lineage>
</organism>
<evidence type="ECO:0000313" key="2">
    <source>
        <dbReference type="Proteomes" id="UP000824540"/>
    </source>
</evidence>